<comment type="similarity">
    <text evidence="3 7">Belongs to the glycosyltransferase 10 family.</text>
</comment>
<dbReference type="InterPro" id="IPR038577">
    <property type="entry name" value="GT10-like_C_sf"/>
</dbReference>
<dbReference type="Proteomes" id="UP000735302">
    <property type="component" value="Unassembled WGS sequence"/>
</dbReference>
<dbReference type="EC" id="2.4.1.-" evidence="7"/>
<evidence type="ECO:0000256" key="7">
    <source>
        <dbReference type="RuleBase" id="RU003832"/>
    </source>
</evidence>
<dbReference type="InterPro" id="IPR001503">
    <property type="entry name" value="Glyco_trans_10"/>
</dbReference>
<keyword evidence="5 7" id="KW-0808">Transferase</keyword>
<evidence type="ECO:0000256" key="6">
    <source>
        <dbReference type="ARBA" id="ARBA00023034"/>
    </source>
</evidence>
<dbReference type="GO" id="GO:0008417">
    <property type="term" value="F:fucosyltransferase activity"/>
    <property type="evidence" value="ECO:0007669"/>
    <property type="project" value="InterPro"/>
</dbReference>
<comment type="pathway">
    <text evidence="2">Protein modification; protein glycosylation.</text>
</comment>
<keyword evidence="7" id="KW-0472">Membrane</keyword>
<dbReference type="PANTHER" id="PTHR48438:SF1">
    <property type="entry name" value="ALPHA-(1,3)-FUCOSYLTRANSFERASE C-RELATED"/>
    <property type="match status" value="1"/>
</dbReference>
<keyword evidence="4 7" id="KW-0328">Glycosyltransferase</keyword>
<proteinExistence type="inferred from homology"/>
<dbReference type="GO" id="GO:0032580">
    <property type="term" value="C:Golgi cisterna membrane"/>
    <property type="evidence" value="ECO:0007669"/>
    <property type="project" value="UniProtKB-SubCell"/>
</dbReference>
<dbReference type="PANTHER" id="PTHR48438">
    <property type="entry name" value="ALPHA-(1,3)-FUCOSYLTRANSFERASE C-RELATED"/>
    <property type="match status" value="1"/>
</dbReference>
<dbReference type="Gene3D" id="3.40.50.11660">
    <property type="entry name" value="Glycosyl transferase family 10, C-terminal domain"/>
    <property type="match status" value="1"/>
</dbReference>
<evidence type="ECO:0000256" key="8">
    <source>
        <dbReference type="SAM" id="MobiDB-lite"/>
    </source>
</evidence>
<evidence type="ECO:0000256" key="3">
    <source>
        <dbReference type="ARBA" id="ARBA00008919"/>
    </source>
</evidence>
<feature type="transmembrane region" description="Helical" evidence="7">
    <location>
        <begin position="62"/>
        <end position="81"/>
    </location>
</feature>
<gene>
    <name evidence="10" type="ORF">PoB_007708500</name>
</gene>
<keyword evidence="6 7" id="KW-0333">Golgi apparatus</keyword>
<dbReference type="SUPFAM" id="SSF53756">
    <property type="entry name" value="UDP-Glycosyltransferase/glycogen phosphorylase"/>
    <property type="match status" value="1"/>
</dbReference>
<dbReference type="GO" id="GO:0000139">
    <property type="term" value="C:Golgi membrane"/>
    <property type="evidence" value="ECO:0007669"/>
    <property type="project" value="UniProtKB-SubCell"/>
</dbReference>
<keyword evidence="11" id="KW-1185">Reference proteome</keyword>
<feature type="domain" description="Fucosyltransferase C-terminal" evidence="9">
    <location>
        <begin position="272"/>
        <end position="396"/>
    </location>
</feature>
<dbReference type="InterPro" id="IPR055270">
    <property type="entry name" value="Glyco_tran_10_C"/>
</dbReference>
<organism evidence="10 11">
    <name type="scientific">Plakobranchus ocellatus</name>
    <dbReference type="NCBI Taxonomy" id="259542"/>
    <lineage>
        <taxon>Eukaryota</taxon>
        <taxon>Metazoa</taxon>
        <taxon>Spiralia</taxon>
        <taxon>Lophotrochozoa</taxon>
        <taxon>Mollusca</taxon>
        <taxon>Gastropoda</taxon>
        <taxon>Heterobranchia</taxon>
        <taxon>Euthyneura</taxon>
        <taxon>Panpulmonata</taxon>
        <taxon>Sacoglossa</taxon>
        <taxon>Placobranchoidea</taxon>
        <taxon>Plakobranchidae</taxon>
        <taxon>Plakobranchus</taxon>
    </lineage>
</organism>
<dbReference type="EMBL" id="BLXT01008617">
    <property type="protein sequence ID" value="GFO50580.1"/>
    <property type="molecule type" value="Genomic_DNA"/>
</dbReference>
<sequence>MKLEIRSTKKFNGSEKCRSVLNKQSSSSREREARSAGCFRPTRSSPAAPAAADMKFRLRRTLQLVVAAAVVMIYINFFLFMDPEAPMADDGRADVMEVVDLEYLHRTQRPDQATFLVNPISSFVTTHNITNISKEGFPKLKKWNVIYPDSEHYADDRIQSQLKFVPEAVRKQRQSHQVKTKKILVYSGLSAFAVKPGKTTFSEQKCEVQDCDLTGDRNAFSTADVVLFQSGAGKNLARKADQIWAIYMLESPYHTPGLTAAVYNWTATYRHDSTIVAPYEKFVPYNSSVDIYGNCGKLRCPRSKANQCFDLLDKDYKFYLSFENSNCRDYITEKFFVNGLKHNVIPIVMGAAPEDYARAAPPHSFIHVDDFESPKHLAEYLNTLDKNDALYNEYFRQVLFLFLHI</sequence>
<accession>A0AAV4E2N0</accession>
<dbReference type="Pfam" id="PF00852">
    <property type="entry name" value="Glyco_transf_10"/>
    <property type="match status" value="1"/>
</dbReference>
<dbReference type="AlphaFoldDB" id="A0AAV4E2N0"/>
<feature type="region of interest" description="Disordered" evidence="8">
    <location>
        <begin position="16"/>
        <end position="47"/>
    </location>
</feature>
<evidence type="ECO:0000313" key="11">
    <source>
        <dbReference type="Proteomes" id="UP000735302"/>
    </source>
</evidence>
<keyword evidence="7" id="KW-0812">Transmembrane</keyword>
<reference evidence="10 11" key="1">
    <citation type="journal article" date="2021" name="Elife">
        <title>Chloroplast acquisition without the gene transfer in kleptoplastic sea slugs, Plakobranchus ocellatus.</title>
        <authorList>
            <person name="Maeda T."/>
            <person name="Takahashi S."/>
            <person name="Yoshida T."/>
            <person name="Shimamura S."/>
            <person name="Takaki Y."/>
            <person name="Nagai Y."/>
            <person name="Toyoda A."/>
            <person name="Suzuki Y."/>
            <person name="Arimoto A."/>
            <person name="Ishii H."/>
            <person name="Satoh N."/>
            <person name="Nishiyama T."/>
            <person name="Hasebe M."/>
            <person name="Maruyama T."/>
            <person name="Minagawa J."/>
            <person name="Obokata J."/>
            <person name="Shigenobu S."/>
        </authorList>
    </citation>
    <scope>NUCLEOTIDE SEQUENCE [LARGE SCALE GENOMIC DNA]</scope>
</reference>
<evidence type="ECO:0000256" key="4">
    <source>
        <dbReference type="ARBA" id="ARBA00022676"/>
    </source>
</evidence>
<evidence type="ECO:0000313" key="10">
    <source>
        <dbReference type="EMBL" id="GFO50580.1"/>
    </source>
</evidence>
<protein>
    <recommendedName>
        <fullName evidence="7">Fucosyltransferase</fullName>
        <ecNumber evidence="7">2.4.1.-</ecNumber>
    </recommendedName>
</protein>
<evidence type="ECO:0000256" key="5">
    <source>
        <dbReference type="ARBA" id="ARBA00022679"/>
    </source>
</evidence>
<evidence type="ECO:0000256" key="2">
    <source>
        <dbReference type="ARBA" id="ARBA00004922"/>
    </source>
</evidence>
<comment type="subcellular location">
    <subcellularLocation>
        <location evidence="1">Golgi apparatus membrane</location>
        <topology evidence="1">Single-pass type II membrane protein</topology>
    </subcellularLocation>
    <subcellularLocation>
        <location evidence="7">Golgi apparatus</location>
        <location evidence="7">Golgi stack membrane</location>
        <topology evidence="7">Single-pass type II membrane protein</topology>
    </subcellularLocation>
</comment>
<keyword evidence="7" id="KW-1133">Transmembrane helix</keyword>
<comment type="caution">
    <text evidence="10">The sequence shown here is derived from an EMBL/GenBank/DDBJ whole genome shotgun (WGS) entry which is preliminary data.</text>
</comment>
<name>A0AAV4E2N0_9GAST</name>
<evidence type="ECO:0000256" key="1">
    <source>
        <dbReference type="ARBA" id="ARBA00004323"/>
    </source>
</evidence>
<evidence type="ECO:0000259" key="9">
    <source>
        <dbReference type="Pfam" id="PF00852"/>
    </source>
</evidence>